<dbReference type="PANTHER" id="PTHR46401:SF2">
    <property type="entry name" value="GLYCOSYLTRANSFERASE WBBK-RELATED"/>
    <property type="match status" value="1"/>
</dbReference>
<organism evidence="3 4">
    <name type="scientific">Winogradskyella marina</name>
    <dbReference type="NCBI Taxonomy" id="2785530"/>
    <lineage>
        <taxon>Bacteria</taxon>
        <taxon>Pseudomonadati</taxon>
        <taxon>Bacteroidota</taxon>
        <taxon>Flavobacteriia</taxon>
        <taxon>Flavobacteriales</taxon>
        <taxon>Flavobacteriaceae</taxon>
        <taxon>Winogradskyella</taxon>
    </lineage>
</organism>
<dbReference type="CDD" id="cd03801">
    <property type="entry name" value="GT4_PimA-like"/>
    <property type="match status" value="1"/>
</dbReference>
<dbReference type="EMBL" id="JADOET010000013">
    <property type="protein sequence ID" value="MBF8150982.1"/>
    <property type="molecule type" value="Genomic_DNA"/>
</dbReference>
<dbReference type="PANTHER" id="PTHR46401">
    <property type="entry name" value="GLYCOSYLTRANSFERASE WBBK-RELATED"/>
    <property type="match status" value="1"/>
</dbReference>
<dbReference type="RefSeq" id="WP_195872238.1">
    <property type="nucleotide sequence ID" value="NZ_JADOET010000013.1"/>
</dbReference>
<sequence length="373" mass="43658">MLKNILISHNSIPTETIGSWKRMITDLNEYDGSIFDYIICPLENRSFLSHKHINVKGYRQSKLLNKFVKFYRYRDYILALDKLLKREQHFIITIIDNYGILLAVEHYLLKNNKRKSIKIIFLQHGHNYYLNPQKKQEFFNAIDLLVVLTKASYKIQLLNVHAIPCRVKQLYNGVDSSLFKGVSKEKQKQLRESLGFKPNKKYFLWLSQDRKKKGLHLILKVWEEINKTHKDIELLIIGTKQRFNIPNVTTLGIIPNKELPMYYSLSDFYLFPSLCYEGHSLSLTEALKSGCYCIASDLGANSEVLGYGDYGQLVENPNFEKSWVDAINYALKLYISNALENPYSSKTPKNIYDLAEWRKKITEIINLEKWSVH</sequence>
<keyword evidence="4" id="KW-1185">Reference proteome</keyword>
<evidence type="ECO:0000313" key="3">
    <source>
        <dbReference type="EMBL" id="MBF8150982.1"/>
    </source>
</evidence>
<comment type="caution">
    <text evidence="3">The sequence shown here is derived from an EMBL/GenBank/DDBJ whole genome shotgun (WGS) entry which is preliminary data.</text>
</comment>
<feature type="domain" description="Glycosyl transferase family 1" evidence="2">
    <location>
        <begin position="187"/>
        <end position="334"/>
    </location>
</feature>
<protein>
    <submittedName>
        <fullName evidence="3">Glycosyltransferase family 4 protein</fullName>
    </submittedName>
</protein>
<proteinExistence type="predicted"/>
<evidence type="ECO:0000259" key="2">
    <source>
        <dbReference type="Pfam" id="PF00534"/>
    </source>
</evidence>
<dbReference type="Proteomes" id="UP000611215">
    <property type="component" value="Unassembled WGS sequence"/>
</dbReference>
<dbReference type="SUPFAM" id="SSF53756">
    <property type="entry name" value="UDP-Glycosyltransferase/glycogen phosphorylase"/>
    <property type="match status" value="1"/>
</dbReference>
<keyword evidence="1" id="KW-0808">Transferase</keyword>
<accession>A0ABS0EKJ6</accession>
<dbReference type="Pfam" id="PF00534">
    <property type="entry name" value="Glycos_transf_1"/>
    <property type="match status" value="1"/>
</dbReference>
<evidence type="ECO:0000256" key="1">
    <source>
        <dbReference type="ARBA" id="ARBA00022679"/>
    </source>
</evidence>
<dbReference type="Gene3D" id="3.40.50.2000">
    <property type="entry name" value="Glycogen Phosphorylase B"/>
    <property type="match status" value="2"/>
</dbReference>
<gene>
    <name evidence="3" type="ORF">ITJ86_13810</name>
</gene>
<reference evidence="3 4" key="1">
    <citation type="submission" date="2020-11" db="EMBL/GenBank/DDBJ databases">
        <title>Winogradskyella marina sp. nov., isolated from marine sediment.</title>
        <authorList>
            <person name="Bo J."/>
            <person name="Wang S."/>
            <person name="Song X."/>
            <person name="Du Z."/>
        </authorList>
    </citation>
    <scope>NUCLEOTIDE SEQUENCE [LARGE SCALE GENOMIC DNA]</scope>
    <source>
        <strain evidence="3 4">F6397</strain>
    </source>
</reference>
<name>A0ABS0EKJ6_9FLAO</name>
<evidence type="ECO:0000313" key="4">
    <source>
        <dbReference type="Proteomes" id="UP000611215"/>
    </source>
</evidence>
<dbReference type="InterPro" id="IPR001296">
    <property type="entry name" value="Glyco_trans_1"/>
</dbReference>